<sequence>MSYPIWDDFFADVKSAHASISDVVGQAESAQPSAEVDAIRRRWPLKVVANGVKIWWNFGPFYGVGDTDKKGAGRFWPLTKWEPEGSANEAINASGDVPAVIPRPILLGTFTLVIQGQTAQLTLKKKDQVVVFSREFWGQQWNLDGTYTGEWFIGKPDPRIVA</sequence>
<reference evidence="1 2" key="1">
    <citation type="journal article" date="2016" name="Mol. Biol. Evol.">
        <title>Comparative Genomics of Early-Diverging Mushroom-Forming Fungi Provides Insights into the Origins of Lignocellulose Decay Capabilities.</title>
        <authorList>
            <person name="Nagy L.G."/>
            <person name="Riley R."/>
            <person name="Tritt A."/>
            <person name="Adam C."/>
            <person name="Daum C."/>
            <person name="Floudas D."/>
            <person name="Sun H."/>
            <person name="Yadav J.S."/>
            <person name="Pangilinan J."/>
            <person name="Larsson K.H."/>
            <person name="Matsuura K."/>
            <person name="Barry K."/>
            <person name="Labutti K."/>
            <person name="Kuo R."/>
            <person name="Ohm R.A."/>
            <person name="Bhattacharya S.S."/>
            <person name="Shirouzu T."/>
            <person name="Yoshinaga Y."/>
            <person name="Martin F.M."/>
            <person name="Grigoriev I.V."/>
            <person name="Hibbett D.S."/>
        </authorList>
    </citation>
    <scope>NUCLEOTIDE SEQUENCE [LARGE SCALE GENOMIC DNA]</scope>
    <source>
        <strain evidence="1 2">HHB9708</strain>
    </source>
</reference>
<dbReference type="EMBL" id="KV419437">
    <property type="protein sequence ID" value="KZS88448.1"/>
    <property type="molecule type" value="Genomic_DNA"/>
</dbReference>
<protein>
    <submittedName>
        <fullName evidence="1">Uncharacterized protein</fullName>
    </submittedName>
</protein>
<evidence type="ECO:0000313" key="2">
    <source>
        <dbReference type="Proteomes" id="UP000076722"/>
    </source>
</evidence>
<name>A0A164P7M6_9AGAM</name>
<evidence type="ECO:0000313" key="1">
    <source>
        <dbReference type="EMBL" id="KZS88448.1"/>
    </source>
</evidence>
<gene>
    <name evidence="1" type="ORF">SISNIDRAFT_470237</name>
</gene>
<proteinExistence type="predicted"/>
<dbReference type="AlphaFoldDB" id="A0A164P7M6"/>
<organism evidence="1 2">
    <name type="scientific">Sistotremastrum niveocremeum HHB9708</name>
    <dbReference type="NCBI Taxonomy" id="1314777"/>
    <lineage>
        <taxon>Eukaryota</taxon>
        <taxon>Fungi</taxon>
        <taxon>Dikarya</taxon>
        <taxon>Basidiomycota</taxon>
        <taxon>Agaricomycotina</taxon>
        <taxon>Agaricomycetes</taxon>
        <taxon>Sistotremastrales</taxon>
        <taxon>Sistotremastraceae</taxon>
        <taxon>Sertulicium</taxon>
        <taxon>Sertulicium niveocremeum</taxon>
    </lineage>
</organism>
<dbReference type="OrthoDB" id="3320792at2759"/>
<keyword evidence="2" id="KW-1185">Reference proteome</keyword>
<accession>A0A164P7M6</accession>
<dbReference type="Proteomes" id="UP000076722">
    <property type="component" value="Unassembled WGS sequence"/>
</dbReference>